<evidence type="ECO:0000256" key="1">
    <source>
        <dbReference type="SAM" id="MobiDB-lite"/>
    </source>
</evidence>
<dbReference type="Proteomes" id="UP000039865">
    <property type="component" value="Unassembled WGS sequence"/>
</dbReference>
<feature type="compositionally biased region" description="Polar residues" evidence="1">
    <location>
        <begin position="10"/>
        <end position="33"/>
    </location>
</feature>
<dbReference type="InParanoid" id="A0A078AK68"/>
<reference evidence="2 3" key="1">
    <citation type="submission" date="2014-06" db="EMBL/GenBank/DDBJ databases">
        <authorList>
            <person name="Swart Estienne"/>
        </authorList>
    </citation>
    <scope>NUCLEOTIDE SEQUENCE [LARGE SCALE GENOMIC DNA]</scope>
    <source>
        <strain evidence="2 3">130c</strain>
    </source>
</reference>
<gene>
    <name evidence="2" type="primary">Contig15801.g16845</name>
    <name evidence="2" type="ORF">STYLEM_10876</name>
</gene>
<keyword evidence="3" id="KW-1185">Reference proteome</keyword>
<evidence type="ECO:0000313" key="3">
    <source>
        <dbReference type="Proteomes" id="UP000039865"/>
    </source>
</evidence>
<organism evidence="2 3">
    <name type="scientific">Stylonychia lemnae</name>
    <name type="common">Ciliate</name>
    <dbReference type="NCBI Taxonomy" id="5949"/>
    <lineage>
        <taxon>Eukaryota</taxon>
        <taxon>Sar</taxon>
        <taxon>Alveolata</taxon>
        <taxon>Ciliophora</taxon>
        <taxon>Intramacronucleata</taxon>
        <taxon>Spirotrichea</taxon>
        <taxon>Stichotrichia</taxon>
        <taxon>Sporadotrichida</taxon>
        <taxon>Oxytrichidae</taxon>
        <taxon>Stylonychinae</taxon>
        <taxon>Stylonychia</taxon>
    </lineage>
</organism>
<name>A0A078AK68_STYLE</name>
<proteinExistence type="predicted"/>
<accession>A0A078AK68</accession>
<feature type="compositionally biased region" description="Basic residues" evidence="1">
    <location>
        <begin position="34"/>
        <end position="52"/>
    </location>
</feature>
<protein>
    <submittedName>
        <fullName evidence="2">Uncharacterized protein</fullName>
    </submittedName>
</protein>
<feature type="compositionally biased region" description="Basic and acidic residues" evidence="1">
    <location>
        <begin position="102"/>
        <end position="119"/>
    </location>
</feature>
<dbReference type="AlphaFoldDB" id="A0A078AK68"/>
<dbReference type="EMBL" id="CCKQ01010336">
    <property type="protein sequence ID" value="CDW81852.1"/>
    <property type="molecule type" value="Genomic_DNA"/>
</dbReference>
<evidence type="ECO:0000313" key="2">
    <source>
        <dbReference type="EMBL" id="CDW81852.1"/>
    </source>
</evidence>
<sequence length="119" mass="13677">MRKELFNKTALENNSQDPLSQSNSRQLKIINTNNRRKKISKPSKPGVKRRGLRKDLSLILDEEEGNTQNKNTRCKNKGSPEINSPSINEEDEDELDSSNSGERGEDYQFTDDNHMLDQQ</sequence>
<feature type="region of interest" description="Disordered" evidence="1">
    <location>
        <begin position="1"/>
        <end position="119"/>
    </location>
</feature>